<dbReference type="PANTHER" id="PTHR43477:SF1">
    <property type="entry name" value="DIHYDROANTICAPSIN 7-DEHYDROGENASE"/>
    <property type="match status" value="1"/>
</dbReference>
<dbReference type="SUPFAM" id="SSF51735">
    <property type="entry name" value="NAD(P)-binding Rossmann-fold domains"/>
    <property type="match status" value="1"/>
</dbReference>
<dbReference type="EMBL" id="SMKL01000042">
    <property type="protein sequence ID" value="TDC49398.1"/>
    <property type="molecule type" value="Genomic_DNA"/>
</dbReference>
<dbReference type="AlphaFoldDB" id="A0A4R4RIP0"/>
<evidence type="ECO:0000313" key="3">
    <source>
        <dbReference type="EMBL" id="TDC49398.1"/>
    </source>
</evidence>
<comment type="similarity">
    <text evidence="1">Belongs to the short-chain dehydrogenases/reductases (SDR) family.</text>
</comment>
<dbReference type="Proteomes" id="UP000295621">
    <property type="component" value="Unassembled WGS sequence"/>
</dbReference>
<dbReference type="InterPro" id="IPR051122">
    <property type="entry name" value="SDR_DHRS6-like"/>
</dbReference>
<dbReference type="RefSeq" id="WP_131985005.1">
    <property type="nucleotide sequence ID" value="NZ_SMKL01000042.1"/>
</dbReference>
<sequence length="231" mass="23790">MTTIVIVGGTSGIGLELARRRVAAGDDVVITGRDGDRCGSIAAGIGARCRGLAVELSDPAAIGAALDGVEKVDHLVVAAIDRDQNTAADYDVGRAVRLVTLKLVGYTEVVHALLPRMAPDGAVVLFGGLAKDRPYPGSTTVSTINGGVVGLVHTLAVELAPLRVNAVHPGIVGDSPFWNGKPPGVLDGYVSRTPIGRLATMADVADAVDFLLRNRAMNGVNLNVDGGWLLT</sequence>
<proteinExistence type="inferred from homology"/>
<dbReference type="InterPro" id="IPR036291">
    <property type="entry name" value="NAD(P)-bd_dom_sf"/>
</dbReference>
<protein>
    <submittedName>
        <fullName evidence="3">SDR family oxidoreductase</fullName>
    </submittedName>
</protein>
<name>A0A4R4RIP0_9ACTN</name>
<comment type="caution">
    <text evidence="3">The sequence shown here is derived from an EMBL/GenBank/DDBJ whole genome shotgun (WGS) entry which is preliminary data.</text>
</comment>
<dbReference type="CDD" id="cd05233">
    <property type="entry name" value="SDR_c"/>
    <property type="match status" value="1"/>
</dbReference>
<gene>
    <name evidence="3" type="ORF">E1212_18190</name>
</gene>
<keyword evidence="2" id="KW-0560">Oxidoreductase</keyword>
<dbReference type="OrthoDB" id="9806974at2"/>
<dbReference type="Gene3D" id="3.40.50.720">
    <property type="entry name" value="NAD(P)-binding Rossmann-like Domain"/>
    <property type="match status" value="1"/>
</dbReference>
<accession>A0A4R4RIP0</accession>
<keyword evidence="4" id="KW-1185">Reference proteome</keyword>
<dbReference type="GO" id="GO:0016491">
    <property type="term" value="F:oxidoreductase activity"/>
    <property type="evidence" value="ECO:0007669"/>
    <property type="project" value="UniProtKB-KW"/>
</dbReference>
<dbReference type="PANTHER" id="PTHR43477">
    <property type="entry name" value="DIHYDROANTICAPSIN 7-DEHYDROGENASE"/>
    <property type="match status" value="1"/>
</dbReference>
<evidence type="ECO:0000313" key="4">
    <source>
        <dbReference type="Proteomes" id="UP000295621"/>
    </source>
</evidence>
<organism evidence="3 4">
    <name type="scientific">Jiangella ureilytica</name>
    <dbReference type="NCBI Taxonomy" id="2530374"/>
    <lineage>
        <taxon>Bacteria</taxon>
        <taxon>Bacillati</taxon>
        <taxon>Actinomycetota</taxon>
        <taxon>Actinomycetes</taxon>
        <taxon>Jiangellales</taxon>
        <taxon>Jiangellaceae</taxon>
        <taxon>Jiangella</taxon>
    </lineage>
</organism>
<reference evidence="3 4" key="1">
    <citation type="submission" date="2019-02" db="EMBL/GenBank/DDBJ databases">
        <title>Draft genome sequences of novel Actinobacteria.</title>
        <authorList>
            <person name="Sahin N."/>
            <person name="Ay H."/>
            <person name="Saygin H."/>
        </authorList>
    </citation>
    <scope>NUCLEOTIDE SEQUENCE [LARGE SCALE GENOMIC DNA]</scope>
    <source>
        <strain evidence="3 4">KC603</strain>
    </source>
</reference>
<dbReference type="Pfam" id="PF13561">
    <property type="entry name" value="adh_short_C2"/>
    <property type="match status" value="1"/>
</dbReference>
<evidence type="ECO:0000256" key="2">
    <source>
        <dbReference type="ARBA" id="ARBA00023002"/>
    </source>
</evidence>
<evidence type="ECO:0000256" key="1">
    <source>
        <dbReference type="ARBA" id="ARBA00006484"/>
    </source>
</evidence>
<dbReference type="InterPro" id="IPR002347">
    <property type="entry name" value="SDR_fam"/>
</dbReference>
<dbReference type="PRINTS" id="PR00081">
    <property type="entry name" value="GDHRDH"/>
</dbReference>